<feature type="domain" description="Helicase C-terminal" evidence="5">
    <location>
        <begin position="741"/>
        <end position="933"/>
    </location>
</feature>
<accession>A0AA88X1L0</accession>
<protein>
    <recommendedName>
        <fullName evidence="8">Helicase and polymerase-containing protein TEBICHI</fullName>
    </recommendedName>
</protein>
<dbReference type="Gene3D" id="3.40.50.300">
    <property type="entry name" value="P-loop containing nucleotide triphosphate hydrolases"/>
    <property type="match status" value="2"/>
</dbReference>
<dbReference type="FunFam" id="1.10.150.20:FF:000002">
    <property type="entry name" value="DNA polymerase I"/>
    <property type="match status" value="1"/>
</dbReference>
<dbReference type="SUPFAM" id="SSF56672">
    <property type="entry name" value="DNA/RNA polymerases"/>
    <property type="match status" value="1"/>
</dbReference>
<dbReference type="GO" id="GO:0006302">
    <property type="term" value="P:double-strand break repair"/>
    <property type="evidence" value="ECO:0007669"/>
    <property type="project" value="TreeGrafter"/>
</dbReference>
<dbReference type="Pfam" id="PF00476">
    <property type="entry name" value="DNA_pol_A"/>
    <property type="match status" value="1"/>
</dbReference>
<dbReference type="PANTHER" id="PTHR10133:SF62">
    <property type="entry name" value="DNA POLYMERASE THETA"/>
    <property type="match status" value="1"/>
</dbReference>
<dbReference type="CDD" id="cd08638">
    <property type="entry name" value="DNA_pol_A_theta"/>
    <property type="match status" value="1"/>
</dbReference>
<feature type="region of interest" description="Disordered" evidence="3">
    <location>
        <begin position="100"/>
        <end position="130"/>
    </location>
</feature>
<dbReference type="PROSITE" id="PS51194">
    <property type="entry name" value="HELICASE_CTER"/>
    <property type="match status" value="1"/>
</dbReference>
<dbReference type="Pfam" id="PF00271">
    <property type="entry name" value="Helicase_C"/>
    <property type="match status" value="1"/>
</dbReference>
<dbReference type="GO" id="GO:0003677">
    <property type="term" value="F:DNA binding"/>
    <property type="evidence" value="ECO:0007669"/>
    <property type="project" value="InterPro"/>
</dbReference>
<feature type="compositionally biased region" description="Polar residues" evidence="3">
    <location>
        <begin position="1416"/>
        <end position="1432"/>
    </location>
</feature>
<dbReference type="Pfam" id="PF00270">
    <property type="entry name" value="DEAD"/>
    <property type="match status" value="1"/>
</dbReference>
<dbReference type="CDD" id="cd18795">
    <property type="entry name" value="SF2_C_Ski2"/>
    <property type="match status" value="1"/>
</dbReference>
<dbReference type="PROSITE" id="PS51192">
    <property type="entry name" value="HELICASE_ATP_BIND_1"/>
    <property type="match status" value="1"/>
</dbReference>
<dbReference type="PANTHER" id="PTHR10133">
    <property type="entry name" value="DNA POLYMERASE I"/>
    <property type="match status" value="1"/>
</dbReference>
<dbReference type="GO" id="GO:0003887">
    <property type="term" value="F:DNA-directed DNA polymerase activity"/>
    <property type="evidence" value="ECO:0007669"/>
    <property type="project" value="InterPro"/>
</dbReference>
<dbReference type="FunFam" id="3.40.50.300:FF:001000">
    <property type="entry name" value="Helicase and polymerase-containing protein TEBICHI"/>
    <property type="match status" value="1"/>
</dbReference>
<feature type="region of interest" description="Disordered" evidence="3">
    <location>
        <begin position="1402"/>
        <end position="1445"/>
    </location>
</feature>
<dbReference type="Gene3D" id="1.20.1060.10">
    <property type="entry name" value="Taq DNA Polymerase, Chain T, domain 4"/>
    <property type="match status" value="1"/>
</dbReference>
<evidence type="ECO:0000256" key="1">
    <source>
        <dbReference type="ARBA" id="ARBA00022741"/>
    </source>
</evidence>
<dbReference type="SUPFAM" id="SSF52540">
    <property type="entry name" value="P-loop containing nucleoside triphosphate hydrolases"/>
    <property type="match status" value="1"/>
</dbReference>
<keyword evidence="7" id="KW-1185">Reference proteome</keyword>
<dbReference type="SMART" id="SM00487">
    <property type="entry name" value="DEXDc"/>
    <property type="match status" value="1"/>
</dbReference>
<dbReference type="InterPro" id="IPR048960">
    <property type="entry name" value="POLQ-like_helical"/>
</dbReference>
<dbReference type="InterPro" id="IPR002298">
    <property type="entry name" value="DNA_polymerase_A"/>
</dbReference>
<feature type="region of interest" description="Disordered" evidence="3">
    <location>
        <begin position="1357"/>
        <end position="1377"/>
    </location>
</feature>
<dbReference type="Gene3D" id="3.30.70.370">
    <property type="match status" value="2"/>
</dbReference>
<dbReference type="SMART" id="SM00482">
    <property type="entry name" value="POLAc"/>
    <property type="match status" value="1"/>
</dbReference>
<evidence type="ECO:0000259" key="5">
    <source>
        <dbReference type="PROSITE" id="PS51194"/>
    </source>
</evidence>
<dbReference type="Gene3D" id="1.10.3380.20">
    <property type="match status" value="1"/>
</dbReference>
<evidence type="ECO:0000256" key="3">
    <source>
        <dbReference type="SAM" id="MobiDB-lite"/>
    </source>
</evidence>
<evidence type="ECO:0000313" key="7">
    <source>
        <dbReference type="Proteomes" id="UP001188597"/>
    </source>
</evidence>
<dbReference type="Gene3D" id="3.30.420.10">
    <property type="entry name" value="Ribonuclease H-like superfamily/Ribonuclease H"/>
    <property type="match status" value="1"/>
</dbReference>
<evidence type="ECO:0008006" key="8">
    <source>
        <dbReference type="Google" id="ProtNLM"/>
    </source>
</evidence>
<dbReference type="Gene3D" id="1.10.150.20">
    <property type="entry name" value="5' to 3' exonuclease, C-terminal subdomain"/>
    <property type="match status" value="1"/>
</dbReference>
<feature type="compositionally biased region" description="Basic and acidic residues" evidence="3">
    <location>
        <begin position="101"/>
        <end position="129"/>
    </location>
</feature>
<dbReference type="GO" id="GO:0005524">
    <property type="term" value="F:ATP binding"/>
    <property type="evidence" value="ECO:0007669"/>
    <property type="project" value="UniProtKB-KW"/>
</dbReference>
<dbReference type="InterPro" id="IPR014001">
    <property type="entry name" value="Helicase_ATP-bd"/>
</dbReference>
<dbReference type="InterPro" id="IPR043502">
    <property type="entry name" value="DNA/RNA_pol_sf"/>
</dbReference>
<dbReference type="InterPro" id="IPR001098">
    <property type="entry name" value="DNA-dir_DNA_pol_A_palm_dom"/>
</dbReference>
<dbReference type="PRINTS" id="PR00868">
    <property type="entry name" value="DNAPOLI"/>
</dbReference>
<feature type="compositionally biased region" description="Basic and acidic residues" evidence="3">
    <location>
        <begin position="1402"/>
        <end position="1414"/>
    </location>
</feature>
<evidence type="ECO:0000259" key="4">
    <source>
        <dbReference type="PROSITE" id="PS51192"/>
    </source>
</evidence>
<dbReference type="FunFam" id="3.40.50.300:FF:000968">
    <property type="entry name" value="Helicase and polymerase-containing protein TEBICHI"/>
    <property type="match status" value="1"/>
</dbReference>
<dbReference type="FunFam" id="1.10.3380.20:FF:000003">
    <property type="entry name" value="Helicase and polymerase-containing protein TEBICHI"/>
    <property type="match status" value="1"/>
</dbReference>
<organism evidence="6 7">
    <name type="scientific">Escallonia herrerae</name>
    <dbReference type="NCBI Taxonomy" id="1293975"/>
    <lineage>
        <taxon>Eukaryota</taxon>
        <taxon>Viridiplantae</taxon>
        <taxon>Streptophyta</taxon>
        <taxon>Embryophyta</taxon>
        <taxon>Tracheophyta</taxon>
        <taxon>Spermatophyta</taxon>
        <taxon>Magnoliopsida</taxon>
        <taxon>eudicotyledons</taxon>
        <taxon>Gunneridae</taxon>
        <taxon>Pentapetalae</taxon>
        <taxon>asterids</taxon>
        <taxon>campanulids</taxon>
        <taxon>Escalloniales</taxon>
        <taxon>Escalloniaceae</taxon>
        <taxon>Escallonia</taxon>
    </lineage>
</organism>
<dbReference type="CDD" id="cd18026">
    <property type="entry name" value="DEXHc_POLQ-like"/>
    <property type="match status" value="1"/>
</dbReference>
<dbReference type="Pfam" id="PF21099">
    <property type="entry name" value="POLQ_helical"/>
    <property type="match status" value="1"/>
</dbReference>
<name>A0AA88X1L0_9ASTE</name>
<gene>
    <name evidence="6" type="ORF">RJ639_034871</name>
</gene>
<reference evidence="6" key="1">
    <citation type="submission" date="2022-12" db="EMBL/GenBank/DDBJ databases">
        <title>Draft genome assemblies for two species of Escallonia (Escalloniales).</title>
        <authorList>
            <person name="Chanderbali A."/>
            <person name="Dervinis C."/>
            <person name="Anghel I."/>
            <person name="Soltis D."/>
            <person name="Soltis P."/>
            <person name="Zapata F."/>
        </authorList>
    </citation>
    <scope>NUCLEOTIDE SEQUENCE</scope>
    <source>
        <strain evidence="6">UCBG64.0493</strain>
        <tissue evidence="6">Leaf</tissue>
    </source>
</reference>
<comment type="caution">
    <text evidence="6">The sequence shown here is derived from an EMBL/GenBank/DDBJ whole genome shotgun (WGS) entry which is preliminary data.</text>
</comment>
<feature type="compositionally biased region" description="Polar residues" evidence="3">
    <location>
        <begin position="435"/>
        <end position="446"/>
    </location>
</feature>
<feature type="region of interest" description="Disordered" evidence="3">
    <location>
        <begin position="1"/>
        <end position="55"/>
    </location>
</feature>
<feature type="domain" description="Helicase ATP-binding" evidence="4">
    <location>
        <begin position="509"/>
        <end position="701"/>
    </location>
</feature>
<feature type="region of interest" description="Disordered" evidence="3">
    <location>
        <begin position="414"/>
        <end position="449"/>
    </location>
</feature>
<dbReference type="InterPro" id="IPR027417">
    <property type="entry name" value="P-loop_NTPase"/>
</dbReference>
<evidence type="ECO:0000256" key="2">
    <source>
        <dbReference type="ARBA" id="ARBA00022840"/>
    </source>
</evidence>
<dbReference type="EMBL" id="JAVXUP010000331">
    <property type="protein sequence ID" value="KAK3030695.1"/>
    <property type="molecule type" value="Genomic_DNA"/>
</dbReference>
<dbReference type="InterPro" id="IPR011545">
    <property type="entry name" value="DEAD/DEAH_box_helicase_dom"/>
</dbReference>
<dbReference type="FunFam" id="1.20.1060.10:FF:000003">
    <property type="entry name" value="Helicase and polymerase-containing protein TEBICHI"/>
    <property type="match status" value="1"/>
</dbReference>
<dbReference type="InterPro" id="IPR046931">
    <property type="entry name" value="HTH_61"/>
</dbReference>
<feature type="compositionally biased region" description="Low complexity" evidence="3">
    <location>
        <begin position="1361"/>
        <end position="1371"/>
    </location>
</feature>
<keyword evidence="2" id="KW-0067">ATP-binding</keyword>
<dbReference type="GO" id="GO:0006261">
    <property type="term" value="P:DNA-templated DNA replication"/>
    <property type="evidence" value="ECO:0007669"/>
    <property type="project" value="InterPro"/>
</dbReference>
<dbReference type="InterPro" id="IPR036397">
    <property type="entry name" value="RNaseH_sf"/>
</dbReference>
<dbReference type="Pfam" id="PF20470">
    <property type="entry name" value="HTH_61"/>
    <property type="match status" value="1"/>
</dbReference>
<evidence type="ECO:0000313" key="6">
    <source>
        <dbReference type="EMBL" id="KAK3030695.1"/>
    </source>
</evidence>
<dbReference type="InterPro" id="IPR001650">
    <property type="entry name" value="Helicase_C-like"/>
</dbReference>
<proteinExistence type="predicted"/>
<keyword evidence="1" id="KW-0547">Nucleotide-binding</keyword>
<feature type="compositionally biased region" description="Basic residues" evidence="3">
    <location>
        <begin position="1"/>
        <end position="12"/>
    </location>
</feature>
<sequence length="2143" mass="237087">MQFFASKKKRKPISPNLKSGKVEKDAEATIEGSPSAKGSLDSYLATGKEDDSPKPLLTACRLSARQDPVKRNLTAEINLSSVCGGKDASSISQGRCQTYETSKEVQRENSEVPSRKGDVEGRGHVKDSIDSVPKNSELKQFATDFLSLYCSELPACVSLPLDPKMNAHKRQGSPSVLVLEDKSSKRRHCTTDGHECRVQGEASCSTQNQPEHMKSNQVAGVNDLIKIQGSLRKCNKTSKASGDVTECETPGPLTSNIEAHVTPKSTRGSSMFSPGETFWNEAIEVADGLFAVNDNISAQVAEEMEVAKRQYKSDEAIGDGTSRVYDVEKNASLGLRMEDVKELGKEVSPLPVKHLDFSFEGKNSIEDTPSGCSANNMNHPILIDSKDTVWPAENNKTMGTDNILTRCNKAQMNRDLRELREPPSSSAITKRKADISNQDNNSSLSVTPDKEILNKTANPAYNEDSTPSSFASHQDRLDLSYWLPNKICSTYRKRGIAKLYPWQVDCLLVDGVLEKRNLVYCASTSAGKSFVAEILMLRRVLSTGKMAILVLPYVSICAEKAEHLEALLEPLDKHVRSYYGNQGGGTLPKDTSVAVCTIEKANSLINRLLEDGRMSEVGIIVIDELHMVGDQNRGYLLELMLTKLRYAAGEGNLEASSGESSGSSSGKNDPANGLQIVGMSATLPNVAAVADWLQAALYQTEFRPVPLEEYIKVGNTIYDKKMDTVRTTSKGADLGGKDPDHIVELCNEVVQEGHSVLIFCASRKGCESTARHVAKYLKKFSVSSRNNESEFDDITSAIDALRRSPAGLDPVLEATLPSGVAYHHAGLTVEEREVVESCYRKGLLRVLTATSTLAAGVNLPARRVIFRQPRIGRDFLDGTRYRQMAGRAGRTGIDTKGESVLICKPEEVKRITGLLNDSCPPLYSCLSEDKNGMTHAILEVVAGGIVQTASDINRYVRCTLLNSTKPFEDVVKSAQDSLRWLCHWKFLEWSEDTKLYSTTPLGRASFGSSLCPEESLIVLDDLSRAREGFVLASDLHLVYLVTPINVDVEPDWELYYERFMELSALDQSVGNRVGVQEPFLMRLAHGAPMRTSYRSRDSAKGLQGRVDHRVGMSNPGLHSDEQMLRVCKRFYVALILSRLVQEIPVTEVCEAFKVARGMVQALQENAGRFASMVSVFCERLSWHDLEGLVAKFQNRISFGVRAEIVELTTIPFVKASTSELGVIFCHSGSRARALYKAGLRTPQAIAEASILEIVKALFESSSWATQGVIVLIFVRYGFLLDYDSSIFAVFLYSLTWITYLNIEGSAQRRMQMGVAKKIKNGARRIVLDKAEEARVAAFSAFTSLGFDVPQFDRPLFSPAAGNTTGKEGSTSSEEHSTSSIIALEHIKDIPAKPFVEGSEYLDKSTSEVEGEKVSKTLGTSLRTSGSATQSNFGAGDPVGVVEGSGTLDNGQRIYDGLEGDERPNACLGNKPNASEKSPVNAVCVPGGFDSFLDQWDTIQEFFFDIHFSKRSELNSIVPYEIHGMAICWEDSPVYYVNLPKDLFWHDSQRNRYSLENVSGSNRNDSAAKQQYDVAIQRWDRIGSIMGKRDVRKYSWNVKVQIQVLKGPAISIQRFGSLNVAVKTMGLELVDSSYYILSPIHVKNAVDISIVAWILWPDEERNSNPNLEKEAKRRLSIEGAAAANRSGRWKNQMRKAAHNGCCRRVAQTRALCSVLWKLLTSEELFEALMTIETPLVNVLADMELWGIGVDMEGCLRARHLLGRKLRCLEKEAYKLAGMTFSMYTPADIANVLYGHLQLPIPETHDKGKLHPSTDKHCLESLRHEHPIVPVIKEHRTLAKLLNCTLGSICSLSRLSMRTQKYTLHGHWLQTSTSTGRLSMEEPNLQCVEHMVDFKMGDNDKDGGDPEAVRYKINARDFFVPTQDNWLLLTADYSQIELRLMAHFSKDSSLIELLSKPHGDVFSMIAAKWAGKEESIVSLQEREQTKRLVYGILYGMGANTLAEQLDCSSENAAEKIKSFKRSFPGVTSWLQDAVTACRQKGYIETLKGRKRFLAKIKFGNSEEKSKAQRQAVNSICQVHDELVLEADPSFVKEAGLLLRMCMESAASLLGTNSSGALSFFSLSFPLHVKLQVGKTWGSLEPYQSE</sequence>
<dbReference type="SUPFAM" id="SSF158702">
    <property type="entry name" value="Sec63 N-terminal domain-like"/>
    <property type="match status" value="1"/>
</dbReference>
<dbReference type="SMART" id="SM00490">
    <property type="entry name" value="HELICc"/>
    <property type="match status" value="1"/>
</dbReference>
<dbReference type="Proteomes" id="UP001188597">
    <property type="component" value="Unassembled WGS sequence"/>
</dbReference>